<dbReference type="InterPro" id="IPR036390">
    <property type="entry name" value="WH_DNA-bd_sf"/>
</dbReference>
<dbReference type="PANTHER" id="PTHR42756:SF1">
    <property type="entry name" value="TRANSCRIPTIONAL REPRESSOR OF EMRAB OPERON"/>
    <property type="match status" value="1"/>
</dbReference>
<feature type="domain" description="HTH marR-type" evidence="4">
    <location>
        <begin position="14"/>
        <end position="144"/>
    </location>
</feature>
<gene>
    <name evidence="5" type="ORF">FYJ69_06145</name>
</gene>
<dbReference type="EMBL" id="VUND01000002">
    <property type="protein sequence ID" value="MST60490.1"/>
    <property type="molecule type" value="Genomic_DNA"/>
</dbReference>
<dbReference type="PROSITE" id="PS50995">
    <property type="entry name" value="HTH_MARR_2"/>
    <property type="match status" value="1"/>
</dbReference>
<evidence type="ECO:0000313" key="6">
    <source>
        <dbReference type="Proteomes" id="UP000434342"/>
    </source>
</evidence>
<accession>A0A6N7WUZ5</accession>
<dbReference type="Pfam" id="PF01047">
    <property type="entry name" value="MarR"/>
    <property type="match status" value="1"/>
</dbReference>
<dbReference type="Gene3D" id="1.10.10.10">
    <property type="entry name" value="Winged helix-like DNA-binding domain superfamily/Winged helix DNA-binding domain"/>
    <property type="match status" value="1"/>
</dbReference>
<dbReference type="InterPro" id="IPR036388">
    <property type="entry name" value="WH-like_DNA-bd_sf"/>
</dbReference>
<evidence type="ECO:0000256" key="2">
    <source>
        <dbReference type="ARBA" id="ARBA00023125"/>
    </source>
</evidence>
<proteinExistence type="predicted"/>
<keyword evidence="3" id="KW-0804">Transcription</keyword>
<evidence type="ECO:0000256" key="3">
    <source>
        <dbReference type="ARBA" id="ARBA00023163"/>
    </source>
</evidence>
<dbReference type="PRINTS" id="PR00598">
    <property type="entry name" value="HTHMARR"/>
</dbReference>
<organism evidence="5 6">
    <name type="scientific">Parafannyhessea umbonata</name>
    <dbReference type="NCBI Taxonomy" id="604330"/>
    <lineage>
        <taxon>Bacteria</taxon>
        <taxon>Bacillati</taxon>
        <taxon>Actinomycetota</taxon>
        <taxon>Coriobacteriia</taxon>
        <taxon>Coriobacteriales</taxon>
        <taxon>Atopobiaceae</taxon>
        <taxon>Parafannyhessea</taxon>
    </lineage>
</organism>
<evidence type="ECO:0000313" key="5">
    <source>
        <dbReference type="EMBL" id="MST60490.1"/>
    </source>
</evidence>
<dbReference type="GO" id="GO:0003700">
    <property type="term" value="F:DNA-binding transcription factor activity"/>
    <property type="evidence" value="ECO:0007669"/>
    <property type="project" value="InterPro"/>
</dbReference>
<keyword evidence="1" id="KW-0805">Transcription regulation</keyword>
<dbReference type="InterPro" id="IPR000835">
    <property type="entry name" value="HTH_MarR-typ"/>
</dbReference>
<reference evidence="5 6" key="1">
    <citation type="submission" date="2019-08" db="EMBL/GenBank/DDBJ databases">
        <title>In-depth cultivation of the pig gut microbiome towards novel bacterial diversity and tailored functional studies.</title>
        <authorList>
            <person name="Wylensek D."/>
            <person name="Hitch T.C.A."/>
            <person name="Clavel T."/>
        </authorList>
    </citation>
    <scope>NUCLEOTIDE SEQUENCE [LARGE SCALE GENOMIC DNA]</scope>
    <source>
        <strain evidence="5 6">WB01_CNA04</strain>
    </source>
</reference>
<comment type="caution">
    <text evidence="5">The sequence shown here is derived from an EMBL/GenBank/DDBJ whole genome shotgun (WGS) entry which is preliminary data.</text>
</comment>
<keyword evidence="2" id="KW-0238">DNA-binding</keyword>
<name>A0A6N7WUZ5_9ACTN</name>
<sequence length="151" mass="17352">MATAECRHATMRLEDQLCFPLYSCSKEVIRRYREPLARLGLTYTQYVVMMVLWECGQITERDLGRKVHLDSGTLAPLLKRLEGRGLVRRARDPRDWRRLRVTLTQEGADLEAQAADVADATTDWLGLTSEEETELETLLNKAIDNLERGMQ</sequence>
<dbReference type="SMART" id="SM00347">
    <property type="entry name" value="HTH_MARR"/>
    <property type="match status" value="1"/>
</dbReference>
<dbReference type="AlphaFoldDB" id="A0A6N7WUZ5"/>
<evidence type="ECO:0000259" key="4">
    <source>
        <dbReference type="PROSITE" id="PS50995"/>
    </source>
</evidence>
<dbReference type="SUPFAM" id="SSF46785">
    <property type="entry name" value="Winged helix' DNA-binding domain"/>
    <property type="match status" value="1"/>
</dbReference>
<dbReference type="PANTHER" id="PTHR42756">
    <property type="entry name" value="TRANSCRIPTIONAL REGULATOR, MARR"/>
    <property type="match status" value="1"/>
</dbReference>
<evidence type="ECO:0000256" key="1">
    <source>
        <dbReference type="ARBA" id="ARBA00023015"/>
    </source>
</evidence>
<protein>
    <submittedName>
        <fullName evidence="5">MarR family transcriptional regulator</fullName>
    </submittedName>
</protein>
<dbReference type="GO" id="GO:0003677">
    <property type="term" value="F:DNA binding"/>
    <property type="evidence" value="ECO:0007669"/>
    <property type="project" value="UniProtKB-KW"/>
</dbReference>
<dbReference type="Proteomes" id="UP000434342">
    <property type="component" value="Unassembled WGS sequence"/>
</dbReference>